<keyword evidence="2" id="KW-1133">Transmembrane helix</keyword>
<dbReference type="InterPro" id="IPR003848">
    <property type="entry name" value="DUF218"/>
</dbReference>
<keyword evidence="2" id="KW-0472">Membrane</keyword>
<dbReference type="CDD" id="cd06259">
    <property type="entry name" value="YdcF-like"/>
    <property type="match status" value="1"/>
</dbReference>
<dbReference type="GO" id="GO:0000270">
    <property type="term" value="P:peptidoglycan metabolic process"/>
    <property type="evidence" value="ECO:0007669"/>
    <property type="project" value="TreeGrafter"/>
</dbReference>
<feature type="transmembrane region" description="Helical" evidence="2">
    <location>
        <begin position="62"/>
        <end position="84"/>
    </location>
</feature>
<feature type="region of interest" description="Disordered" evidence="1">
    <location>
        <begin position="1"/>
        <end position="21"/>
    </location>
</feature>
<name>A0A2N7VMC5_9BURK</name>
<keyword evidence="2" id="KW-0812">Transmembrane</keyword>
<sequence length="306" mass="34034">MPYGGRYGERQPPSRGGNRPYRSRHVVRTAYNRAFRRISECAIAHGPFNVSPLYAALSPKPYVTLSQLIIFTLFALFSAVFVLWRRARKAIAVTALVVFWLLSAGWLTAPLLAAVQRDAQRAPPPRFGERTVIVVLGGGTRYDAAGNLVPKPDVLPRLALTASLYAQCKQQTPHCEVIVSGGNPQRHSASEAKTYAPYLLQAHVEARDLVLEDTSLTTYENAEHVARILRSERYDSLMLVTSAYHMPRALLDFRRFGLTPQPSAAAGRTVRCGLLPRRPNLAAANIALHELIGMVQFRVYRALGWF</sequence>
<reference evidence="4 5" key="1">
    <citation type="submission" date="2018-01" db="EMBL/GenBank/DDBJ databases">
        <title>Whole genome analyses suggest that Burkholderia sensu lato contains two further novel genera in the rhizoxinica-symbiotica group Mycetohabitans gen. nov., and Trinickia gen. nov.: implications for the evolution of diazotrophy and nodulation in the Burkholderiaceae.</title>
        <authorList>
            <person name="Estrada-de los Santos P."/>
            <person name="Palmer M."/>
            <person name="Chavez-Ramirez B."/>
            <person name="Beukes C."/>
            <person name="Steenkamp E.T."/>
            <person name="Hirsch A.M."/>
            <person name="Manyaka P."/>
            <person name="Maluk M."/>
            <person name="Lafos M."/>
            <person name="Crook M."/>
            <person name="Gross E."/>
            <person name="Simon M.F."/>
            <person name="Bueno dos Reis Junior F."/>
            <person name="Poole P.S."/>
            <person name="Venter S.N."/>
            <person name="James E.K."/>
        </authorList>
    </citation>
    <scope>NUCLEOTIDE SEQUENCE [LARGE SCALE GENOMIC DNA]</scope>
    <source>
        <strain evidence="4 5">GIMN1.004</strain>
    </source>
</reference>
<accession>A0A2N7VMC5</accession>
<comment type="caution">
    <text evidence="4">The sequence shown here is derived from an EMBL/GenBank/DDBJ whole genome shotgun (WGS) entry which is preliminary data.</text>
</comment>
<dbReference type="InterPro" id="IPR051599">
    <property type="entry name" value="Cell_Envelope_Assoc"/>
</dbReference>
<feature type="transmembrane region" description="Helical" evidence="2">
    <location>
        <begin position="91"/>
        <end position="115"/>
    </location>
</feature>
<dbReference type="InterPro" id="IPR014729">
    <property type="entry name" value="Rossmann-like_a/b/a_fold"/>
</dbReference>
<dbReference type="PANTHER" id="PTHR30336">
    <property type="entry name" value="INNER MEMBRANE PROTEIN, PROBABLE PERMEASE"/>
    <property type="match status" value="1"/>
</dbReference>
<gene>
    <name evidence="4" type="ORF">C0Z18_17015</name>
</gene>
<dbReference type="OrthoDB" id="9809813at2"/>
<feature type="domain" description="DUF218" evidence="3">
    <location>
        <begin position="132"/>
        <end position="293"/>
    </location>
</feature>
<dbReference type="Proteomes" id="UP000235616">
    <property type="component" value="Unassembled WGS sequence"/>
</dbReference>
<evidence type="ECO:0000313" key="5">
    <source>
        <dbReference type="Proteomes" id="UP000235616"/>
    </source>
</evidence>
<dbReference type="GO" id="GO:0005886">
    <property type="term" value="C:plasma membrane"/>
    <property type="evidence" value="ECO:0007669"/>
    <property type="project" value="TreeGrafter"/>
</dbReference>
<evidence type="ECO:0000256" key="1">
    <source>
        <dbReference type="SAM" id="MobiDB-lite"/>
    </source>
</evidence>
<evidence type="ECO:0000256" key="2">
    <source>
        <dbReference type="SAM" id="Phobius"/>
    </source>
</evidence>
<dbReference type="PANTHER" id="PTHR30336:SF4">
    <property type="entry name" value="ENVELOPE BIOGENESIS FACTOR ELYC"/>
    <property type="match status" value="1"/>
</dbReference>
<dbReference type="GO" id="GO:0043164">
    <property type="term" value="P:Gram-negative-bacterium-type cell wall biogenesis"/>
    <property type="evidence" value="ECO:0007669"/>
    <property type="project" value="TreeGrafter"/>
</dbReference>
<proteinExistence type="predicted"/>
<dbReference type="EMBL" id="PNYA01000015">
    <property type="protein sequence ID" value="PMS18286.1"/>
    <property type="molecule type" value="Genomic_DNA"/>
</dbReference>
<dbReference type="AlphaFoldDB" id="A0A2N7VMC5"/>
<keyword evidence="5" id="KW-1185">Reference proteome</keyword>
<evidence type="ECO:0000259" key="3">
    <source>
        <dbReference type="Pfam" id="PF02698"/>
    </source>
</evidence>
<protein>
    <recommendedName>
        <fullName evidence="3">DUF218 domain-containing protein</fullName>
    </recommendedName>
</protein>
<dbReference type="Pfam" id="PF02698">
    <property type="entry name" value="DUF218"/>
    <property type="match status" value="1"/>
</dbReference>
<evidence type="ECO:0000313" key="4">
    <source>
        <dbReference type="EMBL" id="PMS18286.1"/>
    </source>
</evidence>
<organism evidence="4 5">
    <name type="scientific">Trinickia dabaoshanensis</name>
    <dbReference type="NCBI Taxonomy" id="564714"/>
    <lineage>
        <taxon>Bacteria</taxon>
        <taxon>Pseudomonadati</taxon>
        <taxon>Pseudomonadota</taxon>
        <taxon>Betaproteobacteria</taxon>
        <taxon>Burkholderiales</taxon>
        <taxon>Burkholderiaceae</taxon>
        <taxon>Trinickia</taxon>
    </lineage>
</organism>
<dbReference type="Gene3D" id="3.40.50.620">
    <property type="entry name" value="HUPs"/>
    <property type="match status" value="1"/>
</dbReference>